<feature type="region of interest" description="Disordered" evidence="1">
    <location>
        <begin position="1"/>
        <end position="122"/>
    </location>
</feature>
<comment type="caution">
    <text evidence="2">The sequence shown here is derived from an EMBL/GenBank/DDBJ whole genome shotgun (WGS) entry which is preliminary data.</text>
</comment>
<keyword evidence="3" id="KW-1185">Reference proteome</keyword>
<dbReference type="AlphaFoldDB" id="A0A4Y3RG57"/>
<dbReference type="EMBL" id="BJMN01000007">
    <property type="protein sequence ID" value="GEB55687.1"/>
    <property type="molecule type" value="Genomic_DNA"/>
</dbReference>
<accession>A0A4Y3RG57</accession>
<dbReference type="Proteomes" id="UP000315226">
    <property type="component" value="Unassembled WGS sequence"/>
</dbReference>
<feature type="compositionally biased region" description="Low complexity" evidence="1">
    <location>
        <begin position="36"/>
        <end position="62"/>
    </location>
</feature>
<evidence type="ECO:0000313" key="2">
    <source>
        <dbReference type="EMBL" id="GEB55687.1"/>
    </source>
</evidence>
<sequence>MGASPPCLLRTPHPTPADPPHPARSPYPRPLPARPTGPRAPTGRTTRPYPGGRSPGLSGSLRDSVGPGDPVRPATHCGHARHTAARTPRRPGSQIWGRPTHAVRTRPFRPWTTPGPIKGGDP</sequence>
<feature type="compositionally biased region" description="Pro residues" evidence="1">
    <location>
        <begin position="13"/>
        <end position="35"/>
    </location>
</feature>
<gene>
    <name evidence="2" type="ORF">SGA01_12920</name>
</gene>
<organism evidence="2 3">
    <name type="scientific">Streptomyces gardneri</name>
    <dbReference type="NCBI Taxonomy" id="66892"/>
    <lineage>
        <taxon>Bacteria</taxon>
        <taxon>Bacillati</taxon>
        <taxon>Actinomycetota</taxon>
        <taxon>Actinomycetes</taxon>
        <taxon>Kitasatosporales</taxon>
        <taxon>Streptomycetaceae</taxon>
        <taxon>Streptomyces</taxon>
    </lineage>
</organism>
<evidence type="ECO:0000313" key="3">
    <source>
        <dbReference type="Proteomes" id="UP000315226"/>
    </source>
</evidence>
<evidence type="ECO:0000256" key="1">
    <source>
        <dbReference type="SAM" id="MobiDB-lite"/>
    </source>
</evidence>
<reference evidence="2 3" key="1">
    <citation type="submission" date="2019-06" db="EMBL/GenBank/DDBJ databases">
        <title>Whole genome shotgun sequence of Streptomyces gardneri NBRC 12865.</title>
        <authorList>
            <person name="Hosoyama A."/>
            <person name="Uohara A."/>
            <person name="Ohji S."/>
            <person name="Ichikawa N."/>
        </authorList>
    </citation>
    <scope>NUCLEOTIDE SEQUENCE [LARGE SCALE GENOMIC DNA]</scope>
    <source>
        <strain evidence="2 3">NBRC 12865</strain>
    </source>
</reference>
<name>A0A4Y3RG57_9ACTN</name>
<protein>
    <submittedName>
        <fullName evidence="2">Uncharacterized protein</fullName>
    </submittedName>
</protein>
<feature type="compositionally biased region" description="Basic residues" evidence="1">
    <location>
        <begin position="78"/>
        <end position="89"/>
    </location>
</feature>
<proteinExistence type="predicted"/>